<keyword evidence="4" id="KW-1185">Reference proteome</keyword>
<reference evidence="3" key="1">
    <citation type="submission" date="2022-08" db="EMBL/GenBank/DDBJ databases">
        <title>Nisaea acidiphila sp. nov., isolated from a marine algal debris and emended description of the genus Nisaea Urios et al. 2008.</title>
        <authorList>
            <person name="Kwon K."/>
        </authorList>
    </citation>
    <scope>NUCLEOTIDE SEQUENCE</scope>
    <source>
        <strain evidence="3">MEBiC11861</strain>
    </source>
</reference>
<sequence>MMRLGRVAGLALCVGALGLQACSDISSALGNKKQSPDEFAVVARPPLSLPPNFALRPPTPGEPRPQERDVTKSAERLVLGAGAQSTVSGRAGSVPSSAPSTPVSRETPGESKMRQLLRTAEAEPGIRNTVNQETKNFVYDEQYLIDNLLFWKEEAPKGVVVDAKAEQKRLQENAALGNAPTTGETPTIERKRKGLFN</sequence>
<dbReference type="InterPro" id="IPR021395">
    <property type="entry name" value="DUF3035"/>
</dbReference>
<feature type="chain" id="PRO_5039927947" evidence="2">
    <location>
        <begin position="22"/>
        <end position="197"/>
    </location>
</feature>
<gene>
    <name evidence="3" type="ORF">NUH88_09375</name>
</gene>
<feature type="region of interest" description="Disordered" evidence="1">
    <location>
        <begin position="44"/>
        <end position="113"/>
    </location>
</feature>
<evidence type="ECO:0000256" key="2">
    <source>
        <dbReference type="SAM" id="SignalP"/>
    </source>
</evidence>
<dbReference type="Proteomes" id="UP001060336">
    <property type="component" value="Chromosome"/>
</dbReference>
<feature type="compositionally biased region" description="Low complexity" evidence="1">
    <location>
        <begin position="93"/>
        <end position="104"/>
    </location>
</feature>
<evidence type="ECO:0000256" key="1">
    <source>
        <dbReference type="SAM" id="MobiDB-lite"/>
    </source>
</evidence>
<accession>A0A9J7AZQ3</accession>
<feature type="compositionally biased region" description="Basic and acidic residues" evidence="1">
    <location>
        <begin position="64"/>
        <end position="75"/>
    </location>
</feature>
<proteinExistence type="predicted"/>
<dbReference type="KEGG" id="naci:NUH88_09375"/>
<feature type="signal peptide" evidence="2">
    <location>
        <begin position="1"/>
        <end position="21"/>
    </location>
</feature>
<keyword evidence="2" id="KW-0732">Signal</keyword>
<name>A0A9J7AZQ3_9PROT</name>
<evidence type="ECO:0000313" key="3">
    <source>
        <dbReference type="EMBL" id="UUX51897.1"/>
    </source>
</evidence>
<dbReference type="RefSeq" id="WP_257771641.1">
    <property type="nucleotide sequence ID" value="NZ_CP102480.1"/>
</dbReference>
<dbReference type="EMBL" id="CP102480">
    <property type="protein sequence ID" value="UUX51897.1"/>
    <property type="molecule type" value="Genomic_DNA"/>
</dbReference>
<dbReference type="AlphaFoldDB" id="A0A9J7AZQ3"/>
<feature type="region of interest" description="Disordered" evidence="1">
    <location>
        <begin position="173"/>
        <end position="197"/>
    </location>
</feature>
<dbReference type="Pfam" id="PF11233">
    <property type="entry name" value="DUF3035"/>
    <property type="match status" value="1"/>
</dbReference>
<evidence type="ECO:0000313" key="4">
    <source>
        <dbReference type="Proteomes" id="UP001060336"/>
    </source>
</evidence>
<organism evidence="3 4">
    <name type="scientific">Nisaea acidiphila</name>
    <dbReference type="NCBI Taxonomy" id="1862145"/>
    <lineage>
        <taxon>Bacteria</taxon>
        <taxon>Pseudomonadati</taxon>
        <taxon>Pseudomonadota</taxon>
        <taxon>Alphaproteobacteria</taxon>
        <taxon>Rhodospirillales</taxon>
        <taxon>Thalassobaculaceae</taxon>
        <taxon>Nisaea</taxon>
    </lineage>
</organism>
<protein>
    <submittedName>
        <fullName evidence="3">DUF3035 domain-containing protein</fullName>
    </submittedName>
</protein>
<dbReference type="PROSITE" id="PS51257">
    <property type="entry name" value="PROKAR_LIPOPROTEIN"/>
    <property type="match status" value="1"/>
</dbReference>